<dbReference type="SUPFAM" id="SSF56399">
    <property type="entry name" value="ADP-ribosylation"/>
    <property type="match status" value="1"/>
</dbReference>
<dbReference type="Gene3D" id="3.90.175.10">
    <property type="entry name" value="Diphtheria Toxin, domain 1"/>
    <property type="match status" value="1"/>
</dbReference>
<dbReference type="RefSeq" id="WP_241541902.1">
    <property type="nucleotide sequence ID" value="NZ_CAWQWN010000001.1"/>
</dbReference>
<dbReference type="AlphaFoldDB" id="A0A9Q8PZD9"/>
<evidence type="ECO:0000313" key="2">
    <source>
        <dbReference type="Proteomes" id="UP000829116"/>
    </source>
</evidence>
<protein>
    <submittedName>
        <fullName evidence="1">Uncharacterized protein</fullName>
    </submittedName>
</protein>
<dbReference type="EMBL" id="CP093245">
    <property type="protein sequence ID" value="UNH30053.1"/>
    <property type="molecule type" value="Genomic_DNA"/>
</dbReference>
<gene>
    <name evidence="1" type="ORF">MNY72_11960</name>
</gene>
<dbReference type="Proteomes" id="UP000829116">
    <property type="component" value="Chromosome"/>
</dbReference>
<accession>A0A9Q8PZD9</accession>
<name>A0A9Q8PZD9_9GAMM</name>
<organism evidence="1 2">
    <name type="scientific">Moellerella wisconsensis</name>
    <dbReference type="NCBI Taxonomy" id="158849"/>
    <lineage>
        <taxon>Bacteria</taxon>
        <taxon>Pseudomonadati</taxon>
        <taxon>Pseudomonadota</taxon>
        <taxon>Gammaproteobacteria</taxon>
        <taxon>Enterobacterales</taxon>
        <taxon>Morganellaceae</taxon>
        <taxon>Moellerella</taxon>
    </lineage>
</organism>
<evidence type="ECO:0000313" key="1">
    <source>
        <dbReference type="EMBL" id="UNH30053.1"/>
    </source>
</evidence>
<sequence length="185" mass="21209">MDLIGYHGTSAENESSIVSGNFNVSANDDEWLGTGAYFFIHGISDPEDDARRWAVVQAYDNKKKQNKYDKYVVLKAEISVDSALELDTNEGLNAFNSYRDGIIELMRRNRLKLNKSLLQNDCLICNLLMDKSGFDAIIRKEFIKFDSYIRKIRYQSRIPNCRIMSVRNPNTSVHNSIQVTKRGDV</sequence>
<reference evidence="1" key="1">
    <citation type="submission" date="2022-03" db="EMBL/GenBank/DDBJ databases">
        <title>ESBL-producing Moellerella wisconsensis and Escherichia marmotae isolated from wild game meat.</title>
        <authorList>
            <person name="Biggel M."/>
        </authorList>
    </citation>
    <scope>NUCLEOTIDE SEQUENCE</scope>
    <source>
        <strain evidence="1">W51</strain>
    </source>
</reference>
<proteinExistence type="predicted"/>